<keyword evidence="2" id="KW-1133">Transmembrane helix</keyword>
<feature type="transmembrane region" description="Helical" evidence="2">
    <location>
        <begin position="20"/>
        <end position="40"/>
    </location>
</feature>
<keyword evidence="4" id="KW-1185">Reference proteome</keyword>
<dbReference type="PATRIC" id="fig|862908.3.peg.728"/>
<feature type="region of interest" description="Disordered" evidence="1">
    <location>
        <begin position="117"/>
        <end position="141"/>
    </location>
</feature>
<evidence type="ECO:0000313" key="4">
    <source>
        <dbReference type="Proteomes" id="UP000008963"/>
    </source>
</evidence>
<proteinExistence type="predicted"/>
<dbReference type="HOGENOM" id="CLU_1822637_0_0_7"/>
<keyword evidence="2" id="KW-0472">Membrane</keyword>
<dbReference type="Proteomes" id="UP000008963">
    <property type="component" value="Chromosome"/>
</dbReference>
<protein>
    <submittedName>
        <fullName evidence="3">Membrane protein</fullName>
    </submittedName>
</protein>
<feature type="transmembrane region" description="Helical" evidence="2">
    <location>
        <begin position="46"/>
        <end position="79"/>
    </location>
</feature>
<dbReference type="AlphaFoldDB" id="E1X5U5"/>
<organism evidence="3 4">
    <name type="scientific">Halobacteriovorax marinus (strain ATCC BAA-682 / DSM 15412 / SJ)</name>
    <name type="common">Bacteriovorax marinus</name>
    <dbReference type="NCBI Taxonomy" id="862908"/>
    <lineage>
        <taxon>Bacteria</taxon>
        <taxon>Pseudomonadati</taxon>
        <taxon>Bdellovibrionota</taxon>
        <taxon>Bacteriovoracia</taxon>
        <taxon>Bacteriovoracales</taxon>
        <taxon>Halobacteriovoraceae</taxon>
        <taxon>Halobacteriovorax</taxon>
    </lineage>
</organism>
<sequence length="141" mass="15937">MHHIRLENEMAQKLNTIDSIGRSFIQLIVLIEYFLIIHNIHGIESWWGVGLTLLSMLITISIPQLYATSAFLIASYATYMITSGFIEKGEWGGAIIVGLIAFTIIFAVNWYAFSPLDEDKKDKPSNKNENDDSKEIKDEVA</sequence>
<evidence type="ECO:0000256" key="1">
    <source>
        <dbReference type="SAM" id="MobiDB-lite"/>
    </source>
</evidence>
<evidence type="ECO:0000313" key="3">
    <source>
        <dbReference type="EMBL" id="CBW25662.1"/>
    </source>
</evidence>
<gene>
    <name evidence="3" type="ordered locus">BMS_0758</name>
</gene>
<dbReference type="EMBL" id="FQ312005">
    <property type="protein sequence ID" value="CBW25662.1"/>
    <property type="molecule type" value="Genomic_DNA"/>
</dbReference>
<keyword evidence="2" id="KW-0812">Transmembrane</keyword>
<accession>E1X5U5</accession>
<evidence type="ECO:0000256" key="2">
    <source>
        <dbReference type="SAM" id="Phobius"/>
    </source>
</evidence>
<feature type="transmembrane region" description="Helical" evidence="2">
    <location>
        <begin position="91"/>
        <end position="113"/>
    </location>
</feature>
<name>E1X5U5_HALMS</name>
<dbReference type="KEGG" id="bmx:BMS_0758"/>
<reference evidence="4" key="1">
    <citation type="journal article" date="2013" name="ISME J.">
        <title>A small predatory core genome in the divergent marine Bacteriovorax marinus SJ and the terrestrial Bdellovibrio bacteriovorus.</title>
        <authorList>
            <person name="Crossman L.C."/>
            <person name="Chen H."/>
            <person name="Cerdeno-Tarraga A.M."/>
            <person name="Brooks K."/>
            <person name="Quail M.A."/>
            <person name="Pineiro S.A."/>
            <person name="Hobley L."/>
            <person name="Sockett R.E."/>
            <person name="Bentley S.D."/>
            <person name="Parkhill J."/>
            <person name="Williams H.N."/>
            <person name="Stine O.C."/>
        </authorList>
    </citation>
    <scope>NUCLEOTIDE SEQUENCE [LARGE SCALE GENOMIC DNA]</scope>
    <source>
        <strain evidence="4">ATCC BAA-682 / DSM 15412 / SJ</strain>
    </source>
</reference>
<dbReference type="STRING" id="862908.BMS_0758"/>